<organism evidence="1 2">
    <name type="scientific">Stackebrandtia endophytica</name>
    <dbReference type="NCBI Taxonomy" id="1496996"/>
    <lineage>
        <taxon>Bacteria</taxon>
        <taxon>Bacillati</taxon>
        <taxon>Actinomycetota</taxon>
        <taxon>Actinomycetes</taxon>
        <taxon>Glycomycetales</taxon>
        <taxon>Glycomycetaceae</taxon>
        <taxon>Stackebrandtia</taxon>
    </lineage>
</organism>
<sequence length="171" mass="19068">MERFPSMLLQDLVEVWHPNEDLDSDGGIAPGPTALGTTVAANSIRIDGHQLEWTPRSSKVPWVAKVEQMLETLRVFRRGSDFPYEFWPEPGGLVPWADVNGDLLFCWRTVGDDPDAWPVVVADNGVSEWSEFDGTASACLVELLQGTADLPVLAYARDMFLARPIDVQLWQ</sequence>
<accession>A0A543B2G7</accession>
<dbReference type="RefSeq" id="WP_142044042.1">
    <property type="nucleotide sequence ID" value="NZ_JBHTGS010000002.1"/>
</dbReference>
<comment type="caution">
    <text evidence="1">The sequence shown here is derived from an EMBL/GenBank/DDBJ whole genome shotgun (WGS) entry which is preliminary data.</text>
</comment>
<dbReference type="Proteomes" id="UP000317043">
    <property type="component" value="Unassembled WGS sequence"/>
</dbReference>
<dbReference type="AlphaFoldDB" id="A0A543B2G7"/>
<protein>
    <submittedName>
        <fullName evidence="1">Uncharacterized protein</fullName>
    </submittedName>
</protein>
<dbReference type="InParanoid" id="A0A543B2G7"/>
<reference evidence="1 2" key="1">
    <citation type="submission" date="2019-06" db="EMBL/GenBank/DDBJ databases">
        <title>Sequencing the genomes of 1000 actinobacteria strains.</title>
        <authorList>
            <person name="Klenk H.-P."/>
        </authorList>
    </citation>
    <scope>NUCLEOTIDE SEQUENCE [LARGE SCALE GENOMIC DNA]</scope>
    <source>
        <strain evidence="1 2">DSM 45928</strain>
    </source>
</reference>
<keyword evidence="2" id="KW-1185">Reference proteome</keyword>
<dbReference type="OrthoDB" id="5572373at2"/>
<proteinExistence type="predicted"/>
<name>A0A543B2G7_9ACTN</name>
<dbReference type="EMBL" id="VFOW01000001">
    <property type="protein sequence ID" value="TQL79037.1"/>
    <property type="molecule type" value="Genomic_DNA"/>
</dbReference>
<gene>
    <name evidence="1" type="ORF">FB566_4638</name>
</gene>
<evidence type="ECO:0000313" key="2">
    <source>
        <dbReference type="Proteomes" id="UP000317043"/>
    </source>
</evidence>
<evidence type="ECO:0000313" key="1">
    <source>
        <dbReference type="EMBL" id="TQL79037.1"/>
    </source>
</evidence>